<keyword evidence="5" id="KW-0547">Nucleotide-binding</keyword>
<sequence>MDGSRGQTVSSGFREQTRALLLKNAVLQKRNYCTNICIVITPLIFSLVILGIQFAIDTLFLSNDDFKCGCQCTKLKVRWGTKKEFDLQDYGGEDFPDTLEADGVKFRPTDLYSENTRGISCLLKNKNKCASKYSTASQVAWCPLESPNQIQPTLQMPKSQYRATDGLDANACGKGHSGDPRNPTKEAHYADDPARCPATLLVSSNTASAAAKQSLLDGLGEPSQLTDVSGDSENPLLAMIEELNKLTGSDQEAAAAANKTSTRRQRLASNDGDGDQDDGEDDKSMQSRFEGMTMESIQQMFSLSSQMWSAIRSEVGQLGTTLERGITRFTQIELSGDDVDFYYAKCDKLPESLKTALFDLGTNSGTGPLLCVDKNVHETSGFDAMRRMLYNGYGYGAMESNTIKRGSGVIRQYVGAIDFADADPSAKGGKFNLDIMYNGTTIEEEGGDGGPQSYWRDLTELQNMATRSFVKASIERVSGSKIRGDHVPARYMYTREMPKQGTSLRLEFSTFLGPLFYTWLLQILLPIMAGQMVQEKENRLRVIMRMHGLGDGAYWLINLGYWLVMHMLYSAMVLGFGHMVNISFFTMNDSGVMYMGFLMFSLVQMATAVFITSIFSNARSASTFCVVLLLATGLLGEFLVSPYIESHEKGNFPSAALWIVQLIPSFGLYRMLWEFAQYSFLGVYTNEFGITWDIVSSDNSCHVAPLLGLFALETAVIMLVSLYVDQTFATGGGVPKHWLFPLHMMGILKPPSGGSLLADDMSSSIGPSGMDVEGKVLNRQKSADTDDVAEARLHAESQSLGSTECAIVMKQISMCYPARGGMPPKVACDSLSLAIERGECFGLLGPNGAGKSTVINMLTGLMSQTSGTAYVENMELGLQMTDIYKLMGVCPQHDLLWPTLTAAEHLNFYGRLKKLVGAELKAAVDEGLAAVNLLNVANKRVGEFSGGMKRRLSVAISLMGKPKVVYMDEPSTGLDPASRKALWKVIKAAKKNTCMILTTHSMEEAGELCDRLGIFVGGKMQCVGSPRELTSRYGGFLILNILGPAEMMDSVSNFMRSLARGARRTYALGGLSKWEIPLSEANLSATFSAIEGAKSTLKIDDWSVSNLTLEEVFIKVCRDAGIDTGSID</sequence>
<feature type="transmembrane region" description="Helical" evidence="10">
    <location>
        <begin position="511"/>
        <end position="533"/>
    </location>
</feature>
<keyword evidence="4 10" id="KW-0812">Transmembrane</keyword>
<evidence type="ECO:0000313" key="12">
    <source>
        <dbReference type="EMBL" id="GHP03624.1"/>
    </source>
</evidence>
<comment type="caution">
    <text evidence="12">The sequence shown here is derived from an EMBL/GenBank/DDBJ whole genome shotgun (WGS) entry which is preliminary data.</text>
</comment>
<evidence type="ECO:0000256" key="5">
    <source>
        <dbReference type="ARBA" id="ARBA00022741"/>
    </source>
</evidence>
<dbReference type="FunFam" id="3.40.50.300:FF:000665">
    <property type="entry name" value="ABC transporter A family member 2"/>
    <property type="match status" value="1"/>
</dbReference>
<proteinExistence type="inferred from homology"/>
<keyword evidence="6" id="KW-0067">ATP-binding</keyword>
<dbReference type="InterPro" id="IPR003593">
    <property type="entry name" value="AAA+_ATPase"/>
</dbReference>
<dbReference type="InterPro" id="IPR017871">
    <property type="entry name" value="ABC_transporter-like_CS"/>
</dbReference>
<gene>
    <name evidence="12" type="ORF">PPROV_000237900</name>
</gene>
<dbReference type="Pfam" id="PF12698">
    <property type="entry name" value="ABC2_membrane_3"/>
    <property type="match status" value="1"/>
</dbReference>
<protein>
    <recommendedName>
        <fullName evidence="11">ABC transporter domain-containing protein</fullName>
    </recommendedName>
</protein>
<evidence type="ECO:0000256" key="9">
    <source>
        <dbReference type="SAM" id="MobiDB-lite"/>
    </source>
</evidence>
<comment type="similarity">
    <text evidence="2">Belongs to the ABC transporter superfamily. ABCA family. CPR flippase (TC 3.A.1.211) subfamily.</text>
</comment>
<feature type="domain" description="ABC transporter" evidence="11">
    <location>
        <begin position="807"/>
        <end position="1042"/>
    </location>
</feature>
<keyword evidence="3" id="KW-0813">Transport</keyword>
<dbReference type="InterPro" id="IPR003439">
    <property type="entry name" value="ABC_transporter-like_ATP-bd"/>
</dbReference>
<evidence type="ECO:0000256" key="8">
    <source>
        <dbReference type="ARBA" id="ARBA00023136"/>
    </source>
</evidence>
<feature type="compositionally biased region" description="Acidic residues" evidence="9">
    <location>
        <begin position="272"/>
        <end position="281"/>
    </location>
</feature>
<comment type="subcellular location">
    <subcellularLocation>
        <location evidence="1">Membrane</location>
        <topology evidence="1">Multi-pass membrane protein</topology>
    </subcellularLocation>
</comment>
<evidence type="ECO:0000256" key="1">
    <source>
        <dbReference type="ARBA" id="ARBA00004141"/>
    </source>
</evidence>
<dbReference type="SMART" id="SM00382">
    <property type="entry name" value="AAA"/>
    <property type="match status" value="1"/>
</dbReference>
<accession>A0A830H9A1</accession>
<dbReference type="PANTHER" id="PTHR19229">
    <property type="entry name" value="ATP-BINDING CASSETTE TRANSPORTER SUBFAMILY A ABCA"/>
    <property type="match status" value="1"/>
</dbReference>
<organism evidence="12 13">
    <name type="scientific">Pycnococcus provasolii</name>
    <dbReference type="NCBI Taxonomy" id="41880"/>
    <lineage>
        <taxon>Eukaryota</taxon>
        <taxon>Viridiplantae</taxon>
        <taxon>Chlorophyta</taxon>
        <taxon>Pseudoscourfieldiophyceae</taxon>
        <taxon>Pseudoscourfieldiales</taxon>
        <taxon>Pycnococcaceae</taxon>
        <taxon>Pycnococcus</taxon>
    </lineage>
</organism>
<dbReference type="GO" id="GO:0140359">
    <property type="term" value="F:ABC-type transporter activity"/>
    <property type="evidence" value="ECO:0007669"/>
    <property type="project" value="InterPro"/>
</dbReference>
<feature type="transmembrane region" description="Helical" evidence="10">
    <location>
        <begin position="623"/>
        <end position="644"/>
    </location>
</feature>
<dbReference type="EMBL" id="BNJQ01000006">
    <property type="protein sequence ID" value="GHP03624.1"/>
    <property type="molecule type" value="Genomic_DNA"/>
</dbReference>
<dbReference type="InterPro" id="IPR027417">
    <property type="entry name" value="P-loop_NTPase"/>
</dbReference>
<dbReference type="GO" id="GO:0016020">
    <property type="term" value="C:membrane"/>
    <property type="evidence" value="ECO:0007669"/>
    <property type="project" value="UniProtKB-SubCell"/>
</dbReference>
<feature type="transmembrane region" description="Helical" evidence="10">
    <location>
        <begin position="592"/>
        <end position="611"/>
    </location>
</feature>
<feature type="transmembrane region" description="Helical" evidence="10">
    <location>
        <begin position="554"/>
        <end position="580"/>
    </location>
</feature>
<dbReference type="Pfam" id="PF00005">
    <property type="entry name" value="ABC_tran"/>
    <property type="match status" value="1"/>
</dbReference>
<evidence type="ECO:0000256" key="10">
    <source>
        <dbReference type="SAM" id="Phobius"/>
    </source>
</evidence>
<dbReference type="PROSITE" id="PS00211">
    <property type="entry name" value="ABC_TRANSPORTER_1"/>
    <property type="match status" value="1"/>
</dbReference>
<dbReference type="Gene3D" id="3.40.50.300">
    <property type="entry name" value="P-loop containing nucleotide triphosphate hydrolases"/>
    <property type="match status" value="1"/>
</dbReference>
<feature type="compositionally biased region" description="Basic and acidic residues" evidence="9">
    <location>
        <begin position="176"/>
        <end position="191"/>
    </location>
</feature>
<dbReference type="PROSITE" id="PS50893">
    <property type="entry name" value="ABC_TRANSPORTER_2"/>
    <property type="match status" value="1"/>
</dbReference>
<reference evidence="12" key="1">
    <citation type="submission" date="2020-10" db="EMBL/GenBank/DDBJ databases">
        <title>Unveiling of a novel bifunctional photoreceptor, Dualchrome1, isolated from a cosmopolitan green alga.</title>
        <authorList>
            <person name="Suzuki S."/>
            <person name="Kawachi M."/>
        </authorList>
    </citation>
    <scope>NUCLEOTIDE SEQUENCE</scope>
    <source>
        <strain evidence="12">NIES 2893</strain>
    </source>
</reference>
<dbReference type="GO" id="GO:0016887">
    <property type="term" value="F:ATP hydrolysis activity"/>
    <property type="evidence" value="ECO:0007669"/>
    <property type="project" value="InterPro"/>
</dbReference>
<evidence type="ECO:0000259" key="11">
    <source>
        <dbReference type="PROSITE" id="PS50893"/>
    </source>
</evidence>
<dbReference type="InterPro" id="IPR013525">
    <property type="entry name" value="ABC2_TM"/>
</dbReference>
<dbReference type="InterPro" id="IPR026082">
    <property type="entry name" value="ABCA"/>
</dbReference>
<feature type="region of interest" description="Disordered" evidence="9">
    <location>
        <begin position="250"/>
        <end position="284"/>
    </location>
</feature>
<dbReference type="CDD" id="cd03263">
    <property type="entry name" value="ABC_subfamily_A"/>
    <property type="match status" value="1"/>
</dbReference>
<dbReference type="GO" id="GO:0005319">
    <property type="term" value="F:lipid transporter activity"/>
    <property type="evidence" value="ECO:0007669"/>
    <property type="project" value="TreeGrafter"/>
</dbReference>
<keyword evidence="8 10" id="KW-0472">Membrane</keyword>
<dbReference type="PANTHER" id="PTHR19229:SF154">
    <property type="entry name" value="ABC TRANSPORTER A FAMILY MEMBER 3-RELATED"/>
    <property type="match status" value="1"/>
</dbReference>
<name>A0A830H9A1_9CHLO</name>
<evidence type="ECO:0000313" key="13">
    <source>
        <dbReference type="Proteomes" id="UP000660262"/>
    </source>
</evidence>
<evidence type="ECO:0000256" key="6">
    <source>
        <dbReference type="ARBA" id="ARBA00022840"/>
    </source>
</evidence>
<dbReference type="GO" id="GO:0005524">
    <property type="term" value="F:ATP binding"/>
    <property type="evidence" value="ECO:0007669"/>
    <property type="project" value="UniProtKB-KW"/>
</dbReference>
<dbReference type="AlphaFoldDB" id="A0A830H9A1"/>
<dbReference type="Proteomes" id="UP000660262">
    <property type="component" value="Unassembled WGS sequence"/>
</dbReference>
<keyword evidence="13" id="KW-1185">Reference proteome</keyword>
<keyword evidence="7 10" id="KW-1133">Transmembrane helix</keyword>
<feature type="region of interest" description="Disordered" evidence="9">
    <location>
        <begin position="165"/>
        <end position="191"/>
    </location>
</feature>
<evidence type="ECO:0000256" key="2">
    <source>
        <dbReference type="ARBA" id="ARBA00008526"/>
    </source>
</evidence>
<dbReference type="OrthoDB" id="8061355at2759"/>
<evidence type="ECO:0000256" key="4">
    <source>
        <dbReference type="ARBA" id="ARBA00022692"/>
    </source>
</evidence>
<feature type="transmembrane region" description="Helical" evidence="10">
    <location>
        <begin position="32"/>
        <end position="56"/>
    </location>
</feature>
<evidence type="ECO:0000256" key="3">
    <source>
        <dbReference type="ARBA" id="ARBA00022448"/>
    </source>
</evidence>
<dbReference type="SUPFAM" id="SSF52540">
    <property type="entry name" value="P-loop containing nucleoside triphosphate hydrolases"/>
    <property type="match status" value="1"/>
</dbReference>
<evidence type="ECO:0000256" key="7">
    <source>
        <dbReference type="ARBA" id="ARBA00022989"/>
    </source>
</evidence>